<dbReference type="AlphaFoldDB" id="A0AAF0XVF8"/>
<proteinExistence type="predicted"/>
<accession>A0AAF0XVF8</accession>
<evidence type="ECO:0000313" key="1">
    <source>
        <dbReference type="EMBL" id="WOH14910.1"/>
    </source>
</evidence>
<dbReference type="InterPro" id="IPR036691">
    <property type="entry name" value="Endo/exonu/phosph_ase_sf"/>
</dbReference>
<dbReference type="SUPFAM" id="SSF56219">
    <property type="entry name" value="DNase I-like"/>
    <property type="match status" value="1"/>
</dbReference>
<gene>
    <name evidence="1" type="ORF">DCAR_0934439</name>
</gene>
<dbReference type="EMBL" id="CP093351">
    <property type="protein sequence ID" value="WOH14910.1"/>
    <property type="molecule type" value="Genomic_DNA"/>
</dbReference>
<sequence length="192" mass="21793">MNCATWNVRGLNKRSHQKEALHFVDSNHLSFVGFMETKVKVQNMSKVVNRIKRNLSWVSKHADHYNGRIIIGWDAAIWTVSVLNSSPQHVTCRALFKENNSSFVISFIYAFNDGCDRVPRWNFISSYSVGESWCLAGDFNTVLSISEILGVVSTGHPRCKLLKTVWLMLVSLVFEPLGILLPGQTEGRMTWC</sequence>
<organism evidence="1 2">
    <name type="scientific">Daucus carota subsp. sativus</name>
    <name type="common">Carrot</name>
    <dbReference type="NCBI Taxonomy" id="79200"/>
    <lineage>
        <taxon>Eukaryota</taxon>
        <taxon>Viridiplantae</taxon>
        <taxon>Streptophyta</taxon>
        <taxon>Embryophyta</taxon>
        <taxon>Tracheophyta</taxon>
        <taxon>Spermatophyta</taxon>
        <taxon>Magnoliopsida</taxon>
        <taxon>eudicotyledons</taxon>
        <taxon>Gunneridae</taxon>
        <taxon>Pentapetalae</taxon>
        <taxon>asterids</taxon>
        <taxon>campanulids</taxon>
        <taxon>Apiales</taxon>
        <taxon>Apiaceae</taxon>
        <taxon>Apioideae</taxon>
        <taxon>Scandiceae</taxon>
        <taxon>Daucinae</taxon>
        <taxon>Daucus</taxon>
        <taxon>Daucus sect. Daucus</taxon>
    </lineage>
</organism>
<reference evidence="1" key="1">
    <citation type="journal article" date="2016" name="Nat. Genet.">
        <title>A high-quality carrot genome assembly provides new insights into carotenoid accumulation and asterid genome evolution.</title>
        <authorList>
            <person name="Iorizzo M."/>
            <person name="Ellison S."/>
            <person name="Senalik D."/>
            <person name="Zeng P."/>
            <person name="Satapoomin P."/>
            <person name="Huang J."/>
            <person name="Bowman M."/>
            <person name="Iovene M."/>
            <person name="Sanseverino W."/>
            <person name="Cavagnaro P."/>
            <person name="Yildiz M."/>
            <person name="Macko-Podgorni A."/>
            <person name="Moranska E."/>
            <person name="Grzebelus E."/>
            <person name="Grzebelus D."/>
            <person name="Ashrafi H."/>
            <person name="Zheng Z."/>
            <person name="Cheng S."/>
            <person name="Spooner D."/>
            <person name="Van Deynze A."/>
            <person name="Simon P."/>
        </authorList>
    </citation>
    <scope>NUCLEOTIDE SEQUENCE</scope>
    <source>
        <tissue evidence="1">Leaf</tissue>
    </source>
</reference>
<dbReference type="Gene3D" id="3.60.10.10">
    <property type="entry name" value="Endonuclease/exonuclease/phosphatase"/>
    <property type="match status" value="1"/>
</dbReference>
<name>A0AAF0XVF8_DAUCS</name>
<evidence type="ECO:0008006" key="3">
    <source>
        <dbReference type="Google" id="ProtNLM"/>
    </source>
</evidence>
<reference evidence="1" key="2">
    <citation type="submission" date="2022-03" db="EMBL/GenBank/DDBJ databases">
        <title>Draft title - Genomic analysis of global carrot germplasm unveils the trajectory of domestication and the origin of high carotenoid orange carrot.</title>
        <authorList>
            <person name="Iorizzo M."/>
            <person name="Ellison S."/>
            <person name="Senalik D."/>
            <person name="Macko-Podgorni A."/>
            <person name="Grzebelus D."/>
            <person name="Bostan H."/>
            <person name="Rolling W."/>
            <person name="Curaba J."/>
            <person name="Simon P."/>
        </authorList>
    </citation>
    <scope>NUCLEOTIDE SEQUENCE</scope>
    <source>
        <tissue evidence="1">Leaf</tissue>
    </source>
</reference>
<keyword evidence="2" id="KW-1185">Reference proteome</keyword>
<protein>
    <recommendedName>
        <fullName evidence="3">Endonuclease/exonuclease/phosphatase domain-containing protein</fullName>
    </recommendedName>
</protein>
<evidence type="ECO:0000313" key="2">
    <source>
        <dbReference type="Proteomes" id="UP000077755"/>
    </source>
</evidence>
<dbReference type="Proteomes" id="UP000077755">
    <property type="component" value="Chromosome 9"/>
</dbReference>